<sequence length="108" mass="12697">MCLNGGTCILADEYALSHKKFYCICPTGYIGERSAIERTYKQSATYSTTVKSSDRCPNINQLFNKTFVQMHIIRRIKYYHLPCQQHSLNLSCFYDDFYLCFCYNLDKQ</sequence>
<evidence type="ECO:0000259" key="2">
    <source>
        <dbReference type="PROSITE" id="PS50026"/>
    </source>
</evidence>
<dbReference type="InterPro" id="IPR000742">
    <property type="entry name" value="EGF"/>
</dbReference>
<organism evidence="3 4">
    <name type="scientific">Rotaria sordida</name>
    <dbReference type="NCBI Taxonomy" id="392033"/>
    <lineage>
        <taxon>Eukaryota</taxon>
        <taxon>Metazoa</taxon>
        <taxon>Spiralia</taxon>
        <taxon>Gnathifera</taxon>
        <taxon>Rotifera</taxon>
        <taxon>Eurotatoria</taxon>
        <taxon>Bdelloidea</taxon>
        <taxon>Philodinida</taxon>
        <taxon>Philodinidae</taxon>
        <taxon>Rotaria</taxon>
    </lineage>
</organism>
<dbReference type="AlphaFoldDB" id="A0A820H0C7"/>
<dbReference type="Gene3D" id="2.10.25.10">
    <property type="entry name" value="Laminin"/>
    <property type="match status" value="1"/>
</dbReference>
<dbReference type="EMBL" id="CAJOAX010042410">
    <property type="protein sequence ID" value="CAF4285805.1"/>
    <property type="molecule type" value="Genomic_DNA"/>
</dbReference>
<dbReference type="PROSITE" id="PS50026">
    <property type="entry name" value="EGF_3"/>
    <property type="match status" value="1"/>
</dbReference>
<keyword evidence="1" id="KW-0245">EGF-like domain</keyword>
<evidence type="ECO:0000313" key="4">
    <source>
        <dbReference type="Proteomes" id="UP000663823"/>
    </source>
</evidence>
<accession>A0A820H0C7</accession>
<evidence type="ECO:0000313" key="3">
    <source>
        <dbReference type="EMBL" id="CAF4285805.1"/>
    </source>
</evidence>
<evidence type="ECO:0000256" key="1">
    <source>
        <dbReference type="PROSITE-ProRule" id="PRU00076"/>
    </source>
</evidence>
<feature type="domain" description="EGF-like" evidence="2">
    <location>
        <begin position="1"/>
        <end position="35"/>
    </location>
</feature>
<dbReference type="SUPFAM" id="SSF57196">
    <property type="entry name" value="EGF/Laminin"/>
    <property type="match status" value="1"/>
</dbReference>
<protein>
    <recommendedName>
        <fullName evidence="2">EGF-like domain-containing protein</fullName>
    </recommendedName>
</protein>
<dbReference type="Proteomes" id="UP000663823">
    <property type="component" value="Unassembled WGS sequence"/>
</dbReference>
<reference evidence="3" key="1">
    <citation type="submission" date="2021-02" db="EMBL/GenBank/DDBJ databases">
        <authorList>
            <person name="Nowell W R."/>
        </authorList>
    </citation>
    <scope>NUCLEOTIDE SEQUENCE</scope>
</reference>
<proteinExistence type="predicted"/>
<feature type="non-terminal residue" evidence="3">
    <location>
        <position position="1"/>
    </location>
</feature>
<name>A0A820H0C7_9BILA</name>
<comment type="caution">
    <text evidence="1">Lacks conserved residue(s) required for the propagation of feature annotation.</text>
</comment>
<dbReference type="Pfam" id="PF00008">
    <property type="entry name" value="EGF"/>
    <property type="match status" value="1"/>
</dbReference>
<gene>
    <name evidence="3" type="ORF">OTI717_LOCUS41568</name>
</gene>
<comment type="caution">
    <text evidence="3">The sequence shown here is derived from an EMBL/GenBank/DDBJ whole genome shotgun (WGS) entry which is preliminary data.</text>
</comment>